<keyword evidence="4" id="KW-1185">Reference proteome</keyword>
<evidence type="ECO:0000313" key="4">
    <source>
        <dbReference type="Proteomes" id="UP000176005"/>
    </source>
</evidence>
<accession>A0A1E7KTY6</accession>
<evidence type="ECO:0000256" key="1">
    <source>
        <dbReference type="SAM" id="MobiDB-lite"/>
    </source>
</evidence>
<feature type="domain" description="Trypsin-co-occurring" evidence="2">
    <location>
        <begin position="8"/>
        <end position="85"/>
    </location>
</feature>
<dbReference type="InterPro" id="IPR045608">
    <property type="entry name" value="Trypco2"/>
</dbReference>
<sequence length="112" mass="12279">MTDAFHEIELTQAVAAVRQQLLDAAVAGDGEELRFDVRDITLEFSVELRRDAQAKAGFKAWVVSGDVSAAAAQHKAHRIALTLEPRRSSDSTSWLIGNPDPAELDDFGNMRD</sequence>
<name>A0A1E7KTY6_9ACTN</name>
<feature type="region of interest" description="Disordered" evidence="1">
    <location>
        <begin position="86"/>
        <end position="112"/>
    </location>
</feature>
<comment type="caution">
    <text evidence="3">The sequence shown here is derived from an EMBL/GenBank/DDBJ whole genome shotgun (WGS) entry which is preliminary data.</text>
</comment>
<evidence type="ECO:0000259" key="2">
    <source>
        <dbReference type="Pfam" id="PF19631"/>
    </source>
</evidence>
<reference evidence="3 4" key="1">
    <citation type="journal article" date="2016" name="Front. Microbiol.">
        <title>Comparative Genomics Analysis of Streptomyces Species Reveals Their Adaptation to the Marine Environment and Their Diversity at the Genomic Level.</title>
        <authorList>
            <person name="Tian X."/>
            <person name="Zhang Z."/>
            <person name="Yang T."/>
            <person name="Chen M."/>
            <person name="Li J."/>
            <person name="Chen F."/>
            <person name="Yang J."/>
            <person name="Li W."/>
            <person name="Zhang B."/>
            <person name="Zhang Z."/>
            <person name="Wu J."/>
            <person name="Zhang C."/>
            <person name="Long L."/>
            <person name="Xiao J."/>
        </authorList>
    </citation>
    <scope>NUCLEOTIDE SEQUENCE [LARGE SCALE GENOMIC DNA]</scope>
    <source>
        <strain evidence="3 4">SCSIO 10429</strain>
    </source>
</reference>
<dbReference type="EMBL" id="LJGW01000520">
    <property type="protein sequence ID" value="OEV07387.1"/>
    <property type="molecule type" value="Genomic_DNA"/>
</dbReference>
<dbReference type="RefSeq" id="WP_070020129.1">
    <property type="nucleotide sequence ID" value="NZ_LJGW01000520.1"/>
</dbReference>
<organism evidence="3 4">
    <name type="scientific">Streptomyces nanshensis</name>
    <dbReference type="NCBI Taxonomy" id="518642"/>
    <lineage>
        <taxon>Bacteria</taxon>
        <taxon>Bacillati</taxon>
        <taxon>Actinomycetota</taxon>
        <taxon>Actinomycetes</taxon>
        <taxon>Kitasatosporales</taxon>
        <taxon>Streptomycetaceae</taxon>
        <taxon>Streptomyces</taxon>
    </lineage>
</organism>
<dbReference type="Proteomes" id="UP000176005">
    <property type="component" value="Unassembled WGS sequence"/>
</dbReference>
<gene>
    <name evidence="3" type="ORF">AN218_29375</name>
</gene>
<dbReference type="Pfam" id="PF19631">
    <property type="entry name" value="Trypco2"/>
    <property type="match status" value="1"/>
</dbReference>
<evidence type="ECO:0000313" key="3">
    <source>
        <dbReference type="EMBL" id="OEV07387.1"/>
    </source>
</evidence>
<proteinExistence type="predicted"/>
<protein>
    <recommendedName>
        <fullName evidence="2">Trypsin-co-occurring domain-containing protein</fullName>
    </recommendedName>
</protein>
<dbReference type="AlphaFoldDB" id="A0A1E7KTY6"/>